<name>A0A2S9YWB9_9BACT</name>
<dbReference type="PROSITE" id="PS51318">
    <property type="entry name" value="TAT"/>
    <property type="match status" value="1"/>
</dbReference>
<proteinExistence type="predicted"/>
<protein>
    <submittedName>
        <fullName evidence="1">Uncharacterized protein</fullName>
    </submittedName>
</protein>
<dbReference type="Gene3D" id="3.40.630.100">
    <property type="entry name" value="Poly-gamma-glutamate hydrolase, zinc-binding motif"/>
    <property type="match status" value="1"/>
</dbReference>
<gene>
    <name evidence="1" type="ORF">ENSA7_09140</name>
</gene>
<dbReference type="AlphaFoldDB" id="A0A2S9YWB9"/>
<dbReference type="OrthoDB" id="7721587at2"/>
<dbReference type="EMBL" id="PVNL01000026">
    <property type="protein sequence ID" value="PRQ09387.1"/>
    <property type="molecule type" value="Genomic_DNA"/>
</dbReference>
<dbReference type="Proteomes" id="UP000238823">
    <property type="component" value="Unassembled WGS sequence"/>
</dbReference>
<accession>A0A2S9YWB9</accession>
<evidence type="ECO:0000313" key="2">
    <source>
        <dbReference type="Proteomes" id="UP000238823"/>
    </source>
</evidence>
<dbReference type="Pfam" id="PF05908">
    <property type="entry name" value="Gamma_PGA_hydro"/>
    <property type="match status" value="1"/>
</dbReference>
<sequence length="340" mass="36181">MKDEAYTGLPGSPHHISRRGFGARLIGAAGFAVATGHAPPARAATEIQMVPIPVSIPVSVTSPYQYQGLSNDPWSCSVSGAIANVFGLGSQVRVRRSVDQFAVYTVTDVRYQDPVNRVRMGSVARERVGTPNVFSGTLHTPLATKLMSDTQAKNAGEFVERIADSPNNHGLVVLAPHGGVIEVKTDLQARWVMDELPNADVSCWICSGWTTEGGAHTRWHVASTELHPVSFPGLATIANRGFAYAVAFHGMNDAGVRIGGSAPFELKEMLRQAIKHAVGDYPVAHAADDDPNGGTSPDNVVNWITAGGVGGVHLEQGPLIRSKYWFAVAQAVADVFRGLV</sequence>
<dbReference type="InterPro" id="IPR008585">
    <property type="entry name" value="Gamma_PGA_hydro"/>
</dbReference>
<organism evidence="1 2">
    <name type="scientific">Enhygromyxa salina</name>
    <dbReference type="NCBI Taxonomy" id="215803"/>
    <lineage>
        <taxon>Bacteria</taxon>
        <taxon>Pseudomonadati</taxon>
        <taxon>Myxococcota</taxon>
        <taxon>Polyangia</taxon>
        <taxon>Nannocystales</taxon>
        <taxon>Nannocystaceae</taxon>
        <taxon>Enhygromyxa</taxon>
    </lineage>
</organism>
<dbReference type="InterPro" id="IPR006311">
    <property type="entry name" value="TAT_signal"/>
</dbReference>
<comment type="caution">
    <text evidence="1">The sequence shown here is derived from an EMBL/GenBank/DDBJ whole genome shotgun (WGS) entry which is preliminary data.</text>
</comment>
<reference evidence="1 2" key="1">
    <citation type="submission" date="2018-03" db="EMBL/GenBank/DDBJ databases">
        <title>Draft Genome Sequences of the Obligatory Marine Myxobacteria Enhygromyxa salina SWB007.</title>
        <authorList>
            <person name="Poehlein A."/>
            <person name="Moghaddam J.A."/>
            <person name="Harms H."/>
            <person name="Alanjari M."/>
            <person name="Koenig G.M."/>
            <person name="Daniel R."/>
            <person name="Schaeberle T.F."/>
        </authorList>
    </citation>
    <scope>NUCLEOTIDE SEQUENCE [LARGE SCALE GENOMIC DNA]</scope>
    <source>
        <strain evidence="1 2">SWB007</strain>
    </source>
</reference>
<evidence type="ECO:0000313" key="1">
    <source>
        <dbReference type="EMBL" id="PRQ09387.1"/>
    </source>
</evidence>
<dbReference type="InterPro" id="IPR038128">
    <property type="entry name" value="Gamma_PGA_hydro_sf"/>
</dbReference>